<evidence type="ECO:0000313" key="1">
    <source>
        <dbReference type="EMBL" id="AVO27719.1"/>
    </source>
</evidence>
<dbReference type="Proteomes" id="UP000238358">
    <property type="component" value="Chromosome"/>
</dbReference>
<dbReference type="SUPFAM" id="SSF143422">
    <property type="entry name" value="Transposase IS200-like"/>
    <property type="match status" value="1"/>
</dbReference>
<dbReference type="InterPro" id="IPR036515">
    <property type="entry name" value="Transposase_17_sf"/>
</dbReference>
<dbReference type="GO" id="GO:0004803">
    <property type="term" value="F:transposase activity"/>
    <property type="evidence" value="ECO:0007669"/>
    <property type="project" value="InterPro"/>
</dbReference>
<evidence type="ECO:0000313" key="2">
    <source>
        <dbReference type="EMBL" id="NMK39968.1"/>
    </source>
</evidence>
<dbReference type="Gene3D" id="3.30.70.1290">
    <property type="entry name" value="Transposase IS200-like"/>
    <property type="match status" value="1"/>
</dbReference>
<sequence length="160" mass="19461">MYHRPFFSIPSWLEPFSTVPRYQLITLCTYQKEETLGKVRRHQGQHVWQPTDWGMAATRALKAMQRNNQIAIIKEFTVMPNHIHLFIFYKKFHPRLPEWFIEKVKEFLLYYIEPPREWPSPIWEEPVEAQMVYTDAAQYAVAESLKEYAHHWKYDPLHKR</sequence>
<evidence type="ECO:0008006" key="5">
    <source>
        <dbReference type="Google" id="ProtNLM"/>
    </source>
</evidence>
<name>A0A1M6MXK6_MEGEL</name>
<dbReference type="EMBL" id="JABBJH010000027">
    <property type="protein sequence ID" value="NMK39968.1"/>
    <property type="molecule type" value="Genomic_DNA"/>
</dbReference>
<dbReference type="OrthoDB" id="9794403at2"/>
<dbReference type="GO" id="GO:0003677">
    <property type="term" value="F:DNA binding"/>
    <property type="evidence" value="ECO:0007669"/>
    <property type="project" value="InterPro"/>
</dbReference>
<protein>
    <recommendedName>
        <fullName evidence="5">Transposase IS200-like domain-containing protein</fullName>
    </recommendedName>
</protein>
<dbReference type="Proteomes" id="UP000536773">
    <property type="component" value="Unassembled WGS sequence"/>
</dbReference>
<evidence type="ECO:0000313" key="3">
    <source>
        <dbReference type="Proteomes" id="UP000238358"/>
    </source>
</evidence>
<dbReference type="GO" id="GO:0006313">
    <property type="term" value="P:DNA transposition"/>
    <property type="evidence" value="ECO:0007669"/>
    <property type="project" value="InterPro"/>
</dbReference>
<dbReference type="EMBL" id="CP027569">
    <property type="protein sequence ID" value="AVO27719.1"/>
    <property type="molecule type" value="Genomic_DNA"/>
</dbReference>
<gene>
    <name evidence="1" type="ORF">C6Y28_08895</name>
    <name evidence="2" type="ORF">HG933_11455</name>
</gene>
<accession>A0A1M6MXK6</accession>
<evidence type="ECO:0000313" key="4">
    <source>
        <dbReference type="Proteomes" id="UP000536773"/>
    </source>
</evidence>
<reference evidence="2 4" key="2">
    <citation type="submission" date="2020-04" db="EMBL/GenBank/DDBJ databases">
        <authorList>
            <person name="Hitch T.C.A."/>
            <person name="Wylensek D."/>
            <person name="Clavel T."/>
        </authorList>
    </citation>
    <scope>NUCLEOTIDE SEQUENCE [LARGE SCALE GENOMIC DNA]</scope>
    <source>
        <strain evidence="2 4">WCA-386-APC-2A</strain>
    </source>
</reference>
<dbReference type="AlphaFoldDB" id="A0A1M6MXK6"/>
<proteinExistence type="predicted"/>
<dbReference type="RefSeq" id="WP_014017041.1">
    <property type="nucleotide sequence ID" value="NZ_CALDUZ010000002.1"/>
</dbReference>
<reference evidence="1 3" key="1">
    <citation type="journal article" date="2018" name="Genome Announc.">
        <title>Complete genomes of two Megasphaera elsdenii strains, NCIMB 702410 and ATCC 25940.</title>
        <authorList>
            <person name="Hatmaker E.A."/>
            <person name="O'Dell K."/>
            <person name="Riley L.A."/>
            <person name="Klingeman D.M."/>
            <person name="Guss A.M."/>
        </authorList>
    </citation>
    <scope>NUCLEOTIDE SEQUENCE [LARGE SCALE GENOMIC DNA]</scope>
    <source>
        <strain evidence="1 3">NCIMB702410</strain>
    </source>
</reference>
<dbReference type="GeneID" id="97492346"/>
<organism evidence="2 4">
    <name type="scientific">Megasphaera elsdenii</name>
    <dbReference type="NCBI Taxonomy" id="907"/>
    <lineage>
        <taxon>Bacteria</taxon>
        <taxon>Bacillati</taxon>
        <taxon>Bacillota</taxon>
        <taxon>Negativicutes</taxon>
        <taxon>Veillonellales</taxon>
        <taxon>Veillonellaceae</taxon>
        <taxon>Megasphaera</taxon>
    </lineage>
</organism>